<sequence length="30" mass="3055">MGGGGSGGNTSGRKKMAKESQSSIRMPFLP</sequence>
<dbReference type="EMBL" id="JAAIUW010000008">
    <property type="protein sequence ID" value="KAF7819097.1"/>
    <property type="molecule type" value="Genomic_DNA"/>
</dbReference>
<organism evidence="2 3">
    <name type="scientific">Senna tora</name>
    <dbReference type="NCBI Taxonomy" id="362788"/>
    <lineage>
        <taxon>Eukaryota</taxon>
        <taxon>Viridiplantae</taxon>
        <taxon>Streptophyta</taxon>
        <taxon>Embryophyta</taxon>
        <taxon>Tracheophyta</taxon>
        <taxon>Spermatophyta</taxon>
        <taxon>Magnoliopsida</taxon>
        <taxon>eudicotyledons</taxon>
        <taxon>Gunneridae</taxon>
        <taxon>Pentapetalae</taxon>
        <taxon>rosids</taxon>
        <taxon>fabids</taxon>
        <taxon>Fabales</taxon>
        <taxon>Fabaceae</taxon>
        <taxon>Caesalpinioideae</taxon>
        <taxon>Cassia clade</taxon>
        <taxon>Senna</taxon>
    </lineage>
</organism>
<evidence type="ECO:0000313" key="2">
    <source>
        <dbReference type="EMBL" id="KAF7819097.1"/>
    </source>
</evidence>
<gene>
    <name evidence="2" type="ORF">G2W53_024552</name>
</gene>
<evidence type="ECO:0000313" key="3">
    <source>
        <dbReference type="Proteomes" id="UP000634136"/>
    </source>
</evidence>
<protein>
    <submittedName>
        <fullName evidence="2">Uncharacterized protein</fullName>
    </submittedName>
</protein>
<accession>A0A834WDZ3</accession>
<keyword evidence="3" id="KW-1185">Reference proteome</keyword>
<proteinExistence type="predicted"/>
<dbReference type="Proteomes" id="UP000634136">
    <property type="component" value="Unassembled WGS sequence"/>
</dbReference>
<name>A0A834WDZ3_9FABA</name>
<dbReference type="AlphaFoldDB" id="A0A834WDZ3"/>
<comment type="caution">
    <text evidence="2">The sequence shown here is derived from an EMBL/GenBank/DDBJ whole genome shotgun (WGS) entry which is preliminary data.</text>
</comment>
<feature type="region of interest" description="Disordered" evidence="1">
    <location>
        <begin position="1"/>
        <end position="30"/>
    </location>
</feature>
<evidence type="ECO:0000256" key="1">
    <source>
        <dbReference type="SAM" id="MobiDB-lite"/>
    </source>
</evidence>
<feature type="compositionally biased region" description="Gly residues" evidence="1">
    <location>
        <begin position="1"/>
        <end position="10"/>
    </location>
</feature>
<reference evidence="2" key="1">
    <citation type="submission" date="2020-09" db="EMBL/GenBank/DDBJ databases">
        <title>Genome-Enabled Discovery of Anthraquinone Biosynthesis in Senna tora.</title>
        <authorList>
            <person name="Kang S.-H."/>
            <person name="Pandey R.P."/>
            <person name="Lee C.-M."/>
            <person name="Sim J.-S."/>
            <person name="Jeong J.-T."/>
            <person name="Choi B.-S."/>
            <person name="Jung M."/>
            <person name="Ginzburg D."/>
            <person name="Zhao K."/>
            <person name="Won S.Y."/>
            <person name="Oh T.-J."/>
            <person name="Yu Y."/>
            <person name="Kim N.-H."/>
            <person name="Lee O.R."/>
            <person name="Lee T.-H."/>
            <person name="Bashyal P."/>
            <person name="Kim T.-S."/>
            <person name="Lee W.-H."/>
            <person name="Kawkins C."/>
            <person name="Kim C.-K."/>
            <person name="Kim J.S."/>
            <person name="Ahn B.O."/>
            <person name="Rhee S.Y."/>
            <person name="Sohng J.K."/>
        </authorList>
    </citation>
    <scope>NUCLEOTIDE SEQUENCE</scope>
    <source>
        <tissue evidence="2">Leaf</tissue>
    </source>
</reference>